<feature type="transmembrane region" description="Helical" evidence="5">
    <location>
        <begin position="57"/>
        <end position="74"/>
    </location>
</feature>
<proteinExistence type="predicted"/>
<feature type="transmembrane region" description="Helical" evidence="5">
    <location>
        <begin position="21"/>
        <end position="45"/>
    </location>
</feature>
<feature type="domain" description="Sugar phosphate transporter" evidence="6">
    <location>
        <begin position="29"/>
        <end position="323"/>
    </location>
</feature>
<evidence type="ECO:0000256" key="3">
    <source>
        <dbReference type="ARBA" id="ARBA00022989"/>
    </source>
</evidence>
<keyword evidence="4 5" id="KW-0472">Membrane</keyword>
<evidence type="ECO:0000259" key="6">
    <source>
        <dbReference type="Pfam" id="PF03151"/>
    </source>
</evidence>
<evidence type="ECO:0000256" key="5">
    <source>
        <dbReference type="SAM" id="Phobius"/>
    </source>
</evidence>
<dbReference type="InterPro" id="IPR004853">
    <property type="entry name" value="Sugar_P_trans_dom"/>
</dbReference>
<reference evidence="7" key="1">
    <citation type="journal article" date="2024" name="Gigascience">
        <title>Chromosome-level genome of the poultry shaft louse Menopon gallinae provides insight into the host-switching and adaptive evolution of parasitic lice.</title>
        <authorList>
            <person name="Xu Y."/>
            <person name="Ma L."/>
            <person name="Liu S."/>
            <person name="Liang Y."/>
            <person name="Liu Q."/>
            <person name="He Z."/>
            <person name="Tian L."/>
            <person name="Duan Y."/>
            <person name="Cai W."/>
            <person name="Li H."/>
            <person name="Song F."/>
        </authorList>
    </citation>
    <scope>NUCLEOTIDE SEQUENCE</scope>
    <source>
        <strain evidence="7">Cailab_2023a</strain>
    </source>
</reference>
<dbReference type="EMBL" id="JARGDH010000001">
    <property type="protein sequence ID" value="KAL0279805.1"/>
    <property type="molecule type" value="Genomic_DNA"/>
</dbReference>
<comment type="subcellular location">
    <subcellularLocation>
        <location evidence="1">Membrane</location>
        <topology evidence="1">Multi-pass membrane protein</topology>
    </subcellularLocation>
</comment>
<evidence type="ECO:0000256" key="1">
    <source>
        <dbReference type="ARBA" id="ARBA00004141"/>
    </source>
</evidence>
<sequence length="402" mass="45242">MVRKLEISENAEKRPCCNPQCCKYIVTTTSLILLYFSLSIGLTFYQRWLLQRLRFPLFITTGHLFIKFLLALIIRNILECYFKKPRVTLDWHNYCVRAGPVGLASAFDVAFSNWGLEFITVSLYTMTKSTSIIFILIFSLLFKLEKKSWKVIAIVLMISGGLLMTTYKSTQFNLIGFLLVLLASFSSGLRWTLAQLLMQKSRFGLSNPLDMIYHVQPWMIILVFPFAISFEGVAVASSTKFFNYAHIKDIGYTVWTILLGAFIAFCMECSEYLVVSCTSSLTLSVACIFKEVCTLVLAVEWTGDQISEINALGLLLCLGGISLHILNKAITASGNIRDSSSRDQEISVVGGERSELHMPLLAEESSFSSQMILDDSDSDENSNVLFSVLQRRDNATYETEDG</sequence>
<dbReference type="Pfam" id="PF03151">
    <property type="entry name" value="TPT"/>
    <property type="match status" value="1"/>
</dbReference>
<evidence type="ECO:0000256" key="2">
    <source>
        <dbReference type="ARBA" id="ARBA00022692"/>
    </source>
</evidence>
<feature type="transmembrane region" description="Helical" evidence="5">
    <location>
        <begin position="173"/>
        <end position="197"/>
    </location>
</feature>
<accession>A0AAW2IE97</accession>
<organism evidence="7">
    <name type="scientific">Menopon gallinae</name>
    <name type="common">poultry shaft louse</name>
    <dbReference type="NCBI Taxonomy" id="328185"/>
    <lineage>
        <taxon>Eukaryota</taxon>
        <taxon>Metazoa</taxon>
        <taxon>Ecdysozoa</taxon>
        <taxon>Arthropoda</taxon>
        <taxon>Hexapoda</taxon>
        <taxon>Insecta</taxon>
        <taxon>Pterygota</taxon>
        <taxon>Neoptera</taxon>
        <taxon>Paraneoptera</taxon>
        <taxon>Psocodea</taxon>
        <taxon>Troctomorpha</taxon>
        <taxon>Phthiraptera</taxon>
        <taxon>Amblycera</taxon>
        <taxon>Menoponidae</taxon>
        <taxon>Menopon</taxon>
    </lineage>
</organism>
<feature type="transmembrane region" description="Helical" evidence="5">
    <location>
        <begin position="250"/>
        <end position="269"/>
    </location>
</feature>
<dbReference type="PANTHER" id="PTHR11132">
    <property type="entry name" value="SOLUTE CARRIER FAMILY 35"/>
    <property type="match status" value="1"/>
</dbReference>
<evidence type="ECO:0000256" key="4">
    <source>
        <dbReference type="ARBA" id="ARBA00023136"/>
    </source>
</evidence>
<keyword evidence="3 5" id="KW-1133">Transmembrane helix</keyword>
<protein>
    <recommendedName>
        <fullName evidence="6">Sugar phosphate transporter domain-containing protein</fullName>
    </recommendedName>
</protein>
<keyword evidence="2 5" id="KW-0812">Transmembrane</keyword>
<comment type="caution">
    <text evidence="7">The sequence shown here is derived from an EMBL/GenBank/DDBJ whole genome shotgun (WGS) entry which is preliminary data.</text>
</comment>
<feature type="transmembrane region" description="Helical" evidence="5">
    <location>
        <begin position="121"/>
        <end position="142"/>
    </location>
</feature>
<gene>
    <name evidence="7" type="ORF">PYX00_001284</name>
</gene>
<evidence type="ECO:0000313" key="7">
    <source>
        <dbReference type="EMBL" id="KAL0279805.1"/>
    </source>
</evidence>
<name>A0AAW2IE97_9NEOP</name>
<feature type="transmembrane region" description="Helical" evidence="5">
    <location>
        <begin position="94"/>
        <end position="115"/>
    </location>
</feature>
<dbReference type="InterPro" id="IPR050186">
    <property type="entry name" value="TPT_transporter"/>
</dbReference>
<dbReference type="GO" id="GO:0016020">
    <property type="term" value="C:membrane"/>
    <property type="evidence" value="ECO:0007669"/>
    <property type="project" value="UniProtKB-SubCell"/>
</dbReference>
<feature type="transmembrane region" description="Helical" evidence="5">
    <location>
        <begin position="149"/>
        <end position="167"/>
    </location>
</feature>
<dbReference type="AlphaFoldDB" id="A0AAW2IE97"/>
<feature type="transmembrane region" description="Helical" evidence="5">
    <location>
        <begin position="218"/>
        <end position="238"/>
    </location>
</feature>